<comment type="cofactor">
    <cofactor evidence="5">
        <name>[2Fe-2S] cluster</name>
        <dbReference type="ChEBI" id="CHEBI:190135"/>
    </cofactor>
</comment>
<evidence type="ECO:0000313" key="9">
    <source>
        <dbReference type="EMBL" id="GMH59180.1"/>
    </source>
</evidence>
<evidence type="ECO:0000256" key="2">
    <source>
        <dbReference type="ARBA" id="ARBA00022723"/>
    </source>
</evidence>
<dbReference type="PANTHER" id="PTHR21496:SF0">
    <property type="entry name" value="RIESKE DOMAIN-CONTAINING PROTEIN"/>
    <property type="match status" value="1"/>
</dbReference>
<organism evidence="9 10">
    <name type="scientific">Triparma laevis f. longispina</name>
    <dbReference type="NCBI Taxonomy" id="1714387"/>
    <lineage>
        <taxon>Eukaryota</taxon>
        <taxon>Sar</taxon>
        <taxon>Stramenopiles</taxon>
        <taxon>Ochrophyta</taxon>
        <taxon>Bolidophyceae</taxon>
        <taxon>Parmales</taxon>
        <taxon>Triparmaceae</taxon>
        <taxon>Triparma</taxon>
    </lineage>
</organism>
<keyword evidence="2" id="KW-0479">Metal-binding</keyword>
<keyword evidence="7" id="KW-0732">Signal</keyword>
<evidence type="ECO:0000256" key="5">
    <source>
        <dbReference type="ARBA" id="ARBA00034078"/>
    </source>
</evidence>
<dbReference type="OrthoDB" id="423598at2759"/>
<evidence type="ECO:0000256" key="7">
    <source>
        <dbReference type="SAM" id="SignalP"/>
    </source>
</evidence>
<feature type="region of interest" description="Disordered" evidence="6">
    <location>
        <begin position="41"/>
        <end position="182"/>
    </location>
</feature>
<dbReference type="Proteomes" id="UP001165122">
    <property type="component" value="Unassembled WGS sequence"/>
</dbReference>
<dbReference type="PROSITE" id="PS51296">
    <property type="entry name" value="RIESKE"/>
    <property type="match status" value="1"/>
</dbReference>
<evidence type="ECO:0000256" key="4">
    <source>
        <dbReference type="ARBA" id="ARBA00023014"/>
    </source>
</evidence>
<sequence>MMVLNQLACTFLVILFLYVPNAETLVPGVFVTNSRSNSWGTVGHNHHIHSTPQLPTTPRSRSRSRSRSQSRSQSQRLISTLLSNSNDSDDDFSDSSDSSETSSSSSSSTWSNFKNMFSKSSSNPSQNTPNPSPPNPPSKEILSLIRSRTQRASSTRASSSAQIKQSKEIEKQQTLTRKNRAKARKELMDAIINLKEDAEESASSETENGKTWTFPWSGSQKNIDSETSSSSEEGSSENWSWPWENGSGNDGNWVKLIKKTEISPGELVPVTILGVDLLVIAPPPTVLPPTSKTSKNPLNIYCVSNSCPHLGTPLETGRLSLTNNNVCITCPLHRTMFELGEGEVEGDWCPYPPVLGPMSGILKGTQVKGRELPVFKVREKGKWLEVRVDSDMSDIFCVDD</sequence>
<dbReference type="SUPFAM" id="SSF50022">
    <property type="entry name" value="ISP domain"/>
    <property type="match status" value="1"/>
</dbReference>
<dbReference type="Gene3D" id="2.102.10.10">
    <property type="entry name" value="Rieske [2Fe-2S] iron-sulphur domain"/>
    <property type="match status" value="1"/>
</dbReference>
<feature type="compositionally biased region" description="Low complexity" evidence="6">
    <location>
        <begin position="225"/>
        <end position="246"/>
    </location>
</feature>
<accession>A0A9W7DYX3</accession>
<name>A0A9W7DYX3_9STRA</name>
<feature type="compositionally biased region" description="Polar residues" evidence="6">
    <location>
        <begin position="209"/>
        <end position="222"/>
    </location>
</feature>
<dbReference type="GO" id="GO:0046872">
    <property type="term" value="F:metal ion binding"/>
    <property type="evidence" value="ECO:0007669"/>
    <property type="project" value="UniProtKB-KW"/>
</dbReference>
<comment type="caution">
    <text evidence="9">The sequence shown here is derived from an EMBL/GenBank/DDBJ whole genome shotgun (WGS) entry which is preliminary data.</text>
</comment>
<dbReference type="InterPro" id="IPR036922">
    <property type="entry name" value="Rieske_2Fe-2S_sf"/>
</dbReference>
<dbReference type="InterPro" id="IPR017941">
    <property type="entry name" value="Rieske_2Fe-2S"/>
</dbReference>
<dbReference type="CDD" id="cd03467">
    <property type="entry name" value="Rieske"/>
    <property type="match status" value="1"/>
</dbReference>
<feature type="signal peptide" evidence="7">
    <location>
        <begin position="1"/>
        <end position="24"/>
    </location>
</feature>
<dbReference type="PANTHER" id="PTHR21496">
    <property type="entry name" value="FERREDOXIN-RELATED"/>
    <property type="match status" value="1"/>
</dbReference>
<evidence type="ECO:0000256" key="3">
    <source>
        <dbReference type="ARBA" id="ARBA00023004"/>
    </source>
</evidence>
<feature type="compositionally biased region" description="Low complexity" evidence="6">
    <location>
        <begin position="95"/>
        <end position="129"/>
    </location>
</feature>
<reference evidence="10" key="1">
    <citation type="journal article" date="2023" name="Commun. Biol.">
        <title>Genome analysis of Parmales, the sister group of diatoms, reveals the evolutionary specialization of diatoms from phago-mixotrophs to photoautotrophs.</title>
        <authorList>
            <person name="Ban H."/>
            <person name="Sato S."/>
            <person name="Yoshikawa S."/>
            <person name="Yamada K."/>
            <person name="Nakamura Y."/>
            <person name="Ichinomiya M."/>
            <person name="Sato N."/>
            <person name="Blanc-Mathieu R."/>
            <person name="Endo H."/>
            <person name="Kuwata A."/>
            <person name="Ogata H."/>
        </authorList>
    </citation>
    <scope>NUCLEOTIDE SEQUENCE [LARGE SCALE GENOMIC DNA]</scope>
    <source>
        <strain evidence="10">NIES 3700</strain>
    </source>
</reference>
<feature type="chain" id="PRO_5040935736" description="Rieske domain-containing protein" evidence="7">
    <location>
        <begin position="25"/>
        <end position="400"/>
    </location>
</feature>
<feature type="domain" description="Rieske" evidence="8">
    <location>
        <begin position="254"/>
        <end position="386"/>
    </location>
</feature>
<proteinExistence type="predicted"/>
<feature type="region of interest" description="Disordered" evidence="6">
    <location>
        <begin position="197"/>
        <end position="246"/>
    </location>
</feature>
<keyword evidence="3" id="KW-0408">Iron</keyword>
<feature type="compositionally biased region" description="Low complexity" evidence="6">
    <location>
        <begin position="50"/>
        <end position="59"/>
    </location>
</feature>
<dbReference type="EMBL" id="BRXW01000486">
    <property type="protein sequence ID" value="GMH59180.1"/>
    <property type="molecule type" value="Genomic_DNA"/>
</dbReference>
<gene>
    <name evidence="9" type="ORF">TrLO_g15029</name>
</gene>
<evidence type="ECO:0000256" key="1">
    <source>
        <dbReference type="ARBA" id="ARBA00022714"/>
    </source>
</evidence>
<dbReference type="Pfam" id="PF00355">
    <property type="entry name" value="Rieske"/>
    <property type="match status" value="1"/>
</dbReference>
<protein>
    <recommendedName>
        <fullName evidence="8">Rieske domain-containing protein</fullName>
    </recommendedName>
</protein>
<keyword evidence="4" id="KW-0411">Iron-sulfur</keyword>
<feature type="compositionally biased region" description="Low complexity" evidence="6">
    <location>
        <begin position="146"/>
        <end position="164"/>
    </location>
</feature>
<feature type="compositionally biased region" description="Low complexity" evidence="6">
    <location>
        <begin position="69"/>
        <end position="86"/>
    </location>
</feature>
<evidence type="ECO:0000313" key="10">
    <source>
        <dbReference type="Proteomes" id="UP001165122"/>
    </source>
</evidence>
<dbReference type="AlphaFoldDB" id="A0A9W7DYX3"/>
<evidence type="ECO:0000259" key="8">
    <source>
        <dbReference type="PROSITE" id="PS51296"/>
    </source>
</evidence>
<keyword evidence="10" id="KW-1185">Reference proteome</keyword>
<keyword evidence="1" id="KW-0001">2Fe-2S</keyword>
<dbReference type="GO" id="GO:0051537">
    <property type="term" value="F:2 iron, 2 sulfur cluster binding"/>
    <property type="evidence" value="ECO:0007669"/>
    <property type="project" value="UniProtKB-KW"/>
</dbReference>
<evidence type="ECO:0000256" key="6">
    <source>
        <dbReference type="SAM" id="MobiDB-lite"/>
    </source>
</evidence>